<evidence type="ECO:0000313" key="1">
    <source>
        <dbReference type="EMBL" id="VVC41115.1"/>
    </source>
</evidence>
<dbReference type="Proteomes" id="UP000325440">
    <property type="component" value="Unassembled WGS sequence"/>
</dbReference>
<keyword evidence="2" id="KW-1185">Reference proteome</keyword>
<dbReference type="EMBL" id="CABPRJ010001912">
    <property type="protein sequence ID" value="VVC41115.1"/>
    <property type="molecule type" value="Genomic_DNA"/>
</dbReference>
<evidence type="ECO:0000313" key="2">
    <source>
        <dbReference type="Proteomes" id="UP000325440"/>
    </source>
</evidence>
<organism evidence="1 2">
    <name type="scientific">Cinara cedri</name>
    <dbReference type="NCBI Taxonomy" id="506608"/>
    <lineage>
        <taxon>Eukaryota</taxon>
        <taxon>Metazoa</taxon>
        <taxon>Ecdysozoa</taxon>
        <taxon>Arthropoda</taxon>
        <taxon>Hexapoda</taxon>
        <taxon>Insecta</taxon>
        <taxon>Pterygota</taxon>
        <taxon>Neoptera</taxon>
        <taxon>Paraneoptera</taxon>
        <taxon>Hemiptera</taxon>
        <taxon>Sternorrhyncha</taxon>
        <taxon>Aphidomorpha</taxon>
        <taxon>Aphidoidea</taxon>
        <taxon>Aphididae</taxon>
        <taxon>Lachninae</taxon>
        <taxon>Cinara</taxon>
    </lineage>
</organism>
<name>A0A5E4NFC4_9HEMI</name>
<accession>A0A5E4NFC4</accession>
<sequence length="85" mass="9927">MFLVLSEFLLEGDSVNVTDIKQIILLHSNQLPIALNSYFPKKDIPDDFQRIRNPFTVSIGELNFNKLFETQIIELSCDKTYENKY</sequence>
<dbReference type="OrthoDB" id="6574166at2759"/>
<dbReference type="AlphaFoldDB" id="A0A5E4NFC4"/>
<proteinExistence type="predicted"/>
<protein>
    <submittedName>
        <fullName evidence="1">Uncharacterized protein</fullName>
    </submittedName>
</protein>
<reference evidence="1 2" key="1">
    <citation type="submission" date="2019-08" db="EMBL/GenBank/DDBJ databases">
        <authorList>
            <person name="Alioto T."/>
            <person name="Alioto T."/>
            <person name="Gomez Garrido J."/>
        </authorList>
    </citation>
    <scope>NUCLEOTIDE SEQUENCE [LARGE SCALE GENOMIC DNA]</scope>
</reference>
<gene>
    <name evidence="1" type="ORF">CINCED_3A019890</name>
</gene>